<reference evidence="2 3" key="1">
    <citation type="journal article" date="2017" name="Antonie Van Leeuwenhoek">
        <title>Rhizobium rhizosphaerae sp. nov., a novel species isolated from rice rhizosphere.</title>
        <authorList>
            <person name="Zhao J.J."/>
            <person name="Zhang J."/>
            <person name="Zhang R.J."/>
            <person name="Zhang C.W."/>
            <person name="Yin H.Q."/>
            <person name="Zhang X.X."/>
        </authorList>
    </citation>
    <scope>NUCLEOTIDE SEQUENCE [LARGE SCALE GENOMIC DNA]</scope>
    <source>
        <strain evidence="2 3">BSs20135</strain>
    </source>
</reference>
<dbReference type="Proteomes" id="UP000006327">
    <property type="component" value="Unassembled WGS sequence"/>
</dbReference>
<sequence length="73" mass="8342">MKKKIRITLGSLLALFGIVFFILPGSILVLLLGLVMLSYDVPRARDWLRTCQNVMSKSARKLDKIILDRKLKI</sequence>
<evidence type="ECO:0000256" key="1">
    <source>
        <dbReference type="SAM" id="Phobius"/>
    </source>
</evidence>
<keyword evidence="1" id="KW-1133">Transmembrane helix</keyword>
<dbReference type="EMBL" id="BAEO01000034">
    <property type="protein sequence ID" value="GAC19647.1"/>
    <property type="molecule type" value="Genomic_DNA"/>
</dbReference>
<keyword evidence="3" id="KW-1185">Reference proteome</keyword>
<accession>K6YN85</accession>
<protein>
    <submittedName>
        <fullName evidence="2">Integral membrane protein TerC</fullName>
    </submittedName>
</protein>
<dbReference type="eggNOG" id="ENOG5033ESC">
    <property type="taxonomic scope" value="Bacteria"/>
</dbReference>
<comment type="caution">
    <text evidence="2">The sequence shown here is derived from an EMBL/GenBank/DDBJ whole genome shotgun (WGS) entry which is preliminary data.</text>
</comment>
<evidence type="ECO:0000313" key="2">
    <source>
        <dbReference type="EMBL" id="GAC19647.1"/>
    </source>
</evidence>
<dbReference type="RefSeq" id="WP_007620713.1">
    <property type="nucleotide sequence ID" value="NZ_BAEO01000034.1"/>
</dbReference>
<keyword evidence="1" id="KW-0812">Transmembrane</keyword>
<keyword evidence="1" id="KW-0472">Membrane</keyword>
<gene>
    <name evidence="2" type="ORF">GARC_2681</name>
</gene>
<dbReference type="AlphaFoldDB" id="K6YN85"/>
<name>K6YN85_9ALTE</name>
<evidence type="ECO:0000313" key="3">
    <source>
        <dbReference type="Proteomes" id="UP000006327"/>
    </source>
</evidence>
<organism evidence="2 3">
    <name type="scientific">Paraglaciecola arctica BSs20135</name>
    <dbReference type="NCBI Taxonomy" id="493475"/>
    <lineage>
        <taxon>Bacteria</taxon>
        <taxon>Pseudomonadati</taxon>
        <taxon>Pseudomonadota</taxon>
        <taxon>Gammaproteobacteria</taxon>
        <taxon>Alteromonadales</taxon>
        <taxon>Alteromonadaceae</taxon>
        <taxon>Paraglaciecola</taxon>
    </lineage>
</organism>
<proteinExistence type="predicted"/>
<feature type="transmembrane region" description="Helical" evidence="1">
    <location>
        <begin position="12"/>
        <end position="39"/>
    </location>
</feature>